<gene>
    <name evidence="4" type="ORF">K432DRAFT_439294</name>
</gene>
<keyword evidence="1" id="KW-0596">Phosphopantetheine</keyword>
<accession>A0A8E2EK11</accession>
<dbReference type="SUPFAM" id="SSF51735">
    <property type="entry name" value="NAD(P)-binding Rossmann-fold domains"/>
    <property type="match status" value="1"/>
</dbReference>
<dbReference type="EMBL" id="KV744819">
    <property type="protein sequence ID" value="OCK85420.1"/>
    <property type="molecule type" value="Genomic_DNA"/>
</dbReference>
<evidence type="ECO:0000313" key="5">
    <source>
        <dbReference type="Proteomes" id="UP000250266"/>
    </source>
</evidence>
<dbReference type="Pfam" id="PF00550">
    <property type="entry name" value="PP-binding"/>
    <property type="match status" value="1"/>
</dbReference>
<dbReference type="InterPro" id="IPR036736">
    <property type="entry name" value="ACP-like_sf"/>
</dbReference>
<dbReference type="PANTHER" id="PTHR43439">
    <property type="entry name" value="PHENYLACETATE-COENZYME A LIGASE"/>
    <property type="match status" value="1"/>
</dbReference>
<keyword evidence="2" id="KW-0597">Phosphoprotein</keyword>
<sequence>MIISIDCPENSDSVKPSWPLNIIKPDVPYGQRLLPQVIDEAAIMDPDRIFGKLPKSSNISEGWTELTGKQLAHAINYTAWWIEEHIGKRGQRPPILDNGDRRDKVRIFLPSPRNSVADSIALLERTKCNTIFFSNQMTPWIDELKEETPGLNAVCVPEMEEMLKATTKPYPYTKTWESAKNDNCMTFQTSGTTGTPKPIYYNHRFLATFDLHRFIPTYEGRVAVGAHCWGDRGDNYFMVFPCYHLTGLTMGLASLWYESTLVLPPTGVPANGKIIIEIMRSTELSELSCPPSILEDLVSEYADEFLRYSRNLKVVIFIGGPLARATGDFLIERMFVGQGIGSTETAMLPSLIPEHKYWQYFEWHPTHIGYKLEPIEEGSGLYEMVIYRDPKAASYQGVFMTHPHLDVWRTKDLLQKHPTENLWLFSGRRDDVIVLSNGEKFNPVTMEALQRTPKGSILRWKTAVEYADKIDELYMHTEVASQDVYVPDLPDTTPASVKKLIRELVYFQTKRKSLSDTDDLFNNGFDSLKTTQLASKLFFTLRNRVHGIRIGPRMIYENPSIEKLSGAVQAILDPDTINDHSGDTGASRGAAMKTMVEKLSHSLPLKAEGRKPAVNGLMNVLVTGTTGFLGYYLLETLLADPKIGKIYCINRASDAGEKFFRRFSGTSDRIEFIQVQFGQPAFGLLTGTFRMEGQSFPPLPSLYFVSSASAMGLWQTHHPESSVPETIAGPDEYDVALPMGYGESKQVAERLLHLASLEGARANIFRVGQIAGPTPASNGIWTRAEWFSGLVKSSKNMKMIPQSIGTMTEMDWIPVDTLARVMVEIIHNTSSSEDSTLKVFNLANPNLAPVSTAVSTIQKEYAIGDVPYETWLEKVRTLHATLDMTQAQAMENYPVLKLVDFFEGLAQPRDALHMATEQSQKASQTMRGLKPISEIDVKGWLRQWAN</sequence>
<protein>
    <submittedName>
        <fullName evidence="4">Acetyl-CoA synthetase-like protein</fullName>
    </submittedName>
</protein>
<dbReference type="InterPro" id="IPR042099">
    <property type="entry name" value="ANL_N_sf"/>
</dbReference>
<dbReference type="InterPro" id="IPR036291">
    <property type="entry name" value="NAD(P)-bd_dom_sf"/>
</dbReference>
<dbReference type="Gene3D" id="3.40.50.720">
    <property type="entry name" value="NAD(P)-binding Rossmann-like Domain"/>
    <property type="match status" value="2"/>
</dbReference>
<dbReference type="InterPro" id="IPR013120">
    <property type="entry name" value="FAR_NAD-bd"/>
</dbReference>
<dbReference type="InterPro" id="IPR000873">
    <property type="entry name" value="AMP-dep_synth/lig_dom"/>
</dbReference>
<reference evidence="4 5" key="1">
    <citation type="journal article" date="2016" name="Nat. Commun.">
        <title>Ectomycorrhizal ecology is imprinted in the genome of the dominant symbiotic fungus Cenococcum geophilum.</title>
        <authorList>
            <consortium name="DOE Joint Genome Institute"/>
            <person name="Peter M."/>
            <person name="Kohler A."/>
            <person name="Ohm R.A."/>
            <person name="Kuo A."/>
            <person name="Krutzmann J."/>
            <person name="Morin E."/>
            <person name="Arend M."/>
            <person name="Barry K.W."/>
            <person name="Binder M."/>
            <person name="Choi C."/>
            <person name="Clum A."/>
            <person name="Copeland A."/>
            <person name="Grisel N."/>
            <person name="Haridas S."/>
            <person name="Kipfer T."/>
            <person name="LaButti K."/>
            <person name="Lindquist E."/>
            <person name="Lipzen A."/>
            <person name="Maire R."/>
            <person name="Meier B."/>
            <person name="Mihaltcheva S."/>
            <person name="Molinier V."/>
            <person name="Murat C."/>
            <person name="Poggeler S."/>
            <person name="Quandt C.A."/>
            <person name="Sperisen C."/>
            <person name="Tritt A."/>
            <person name="Tisserant E."/>
            <person name="Crous P.W."/>
            <person name="Henrissat B."/>
            <person name="Nehls U."/>
            <person name="Egli S."/>
            <person name="Spatafora J.W."/>
            <person name="Grigoriev I.V."/>
            <person name="Martin F.M."/>
        </authorList>
    </citation>
    <scope>NUCLEOTIDE SEQUENCE [LARGE SCALE GENOMIC DNA]</scope>
    <source>
        <strain evidence="4 5">CBS 459.81</strain>
    </source>
</reference>
<evidence type="ECO:0000256" key="1">
    <source>
        <dbReference type="ARBA" id="ARBA00022450"/>
    </source>
</evidence>
<dbReference type="Pfam" id="PF00501">
    <property type="entry name" value="AMP-binding"/>
    <property type="match status" value="1"/>
</dbReference>
<dbReference type="Gene3D" id="1.10.1200.10">
    <property type="entry name" value="ACP-like"/>
    <property type="match status" value="1"/>
</dbReference>
<evidence type="ECO:0000313" key="4">
    <source>
        <dbReference type="EMBL" id="OCK85420.1"/>
    </source>
</evidence>
<evidence type="ECO:0000256" key="2">
    <source>
        <dbReference type="ARBA" id="ARBA00022553"/>
    </source>
</evidence>
<dbReference type="PANTHER" id="PTHR43439:SF2">
    <property type="entry name" value="ENZYME, PUTATIVE (JCVI)-RELATED"/>
    <property type="match status" value="1"/>
</dbReference>
<dbReference type="Proteomes" id="UP000250266">
    <property type="component" value="Unassembled WGS sequence"/>
</dbReference>
<feature type="domain" description="Carrier" evidence="3">
    <location>
        <begin position="491"/>
        <end position="572"/>
    </location>
</feature>
<dbReference type="Pfam" id="PF07993">
    <property type="entry name" value="NAD_binding_4"/>
    <property type="match status" value="2"/>
</dbReference>
<dbReference type="InterPro" id="IPR009081">
    <property type="entry name" value="PP-bd_ACP"/>
</dbReference>
<keyword evidence="5" id="KW-1185">Reference proteome</keyword>
<name>A0A8E2EK11_9PEZI</name>
<dbReference type="SUPFAM" id="SSF47336">
    <property type="entry name" value="ACP-like"/>
    <property type="match status" value="1"/>
</dbReference>
<dbReference type="Gene3D" id="3.40.50.12780">
    <property type="entry name" value="N-terminal domain of ligase-like"/>
    <property type="match status" value="1"/>
</dbReference>
<dbReference type="AlphaFoldDB" id="A0A8E2EK11"/>
<proteinExistence type="predicted"/>
<dbReference type="SUPFAM" id="SSF56801">
    <property type="entry name" value="Acetyl-CoA synthetase-like"/>
    <property type="match status" value="1"/>
</dbReference>
<organism evidence="4 5">
    <name type="scientific">Lepidopterella palustris CBS 459.81</name>
    <dbReference type="NCBI Taxonomy" id="1314670"/>
    <lineage>
        <taxon>Eukaryota</taxon>
        <taxon>Fungi</taxon>
        <taxon>Dikarya</taxon>
        <taxon>Ascomycota</taxon>
        <taxon>Pezizomycotina</taxon>
        <taxon>Dothideomycetes</taxon>
        <taxon>Pleosporomycetidae</taxon>
        <taxon>Mytilinidiales</taxon>
        <taxon>Argynnaceae</taxon>
        <taxon>Lepidopterella</taxon>
    </lineage>
</organism>
<dbReference type="PROSITE" id="PS50075">
    <property type="entry name" value="CARRIER"/>
    <property type="match status" value="1"/>
</dbReference>
<evidence type="ECO:0000259" key="3">
    <source>
        <dbReference type="PROSITE" id="PS50075"/>
    </source>
</evidence>
<dbReference type="OrthoDB" id="429813at2759"/>
<dbReference type="InterPro" id="IPR051414">
    <property type="entry name" value="Adenylate-forming_Reductase"/>
</dbReference>